<dbReference type="OrthoDB" id="3266532at2759"/>
<comment type="caution">
    <text evidence="3">The sequence shown here is derived from an EMBL/GenBank/DDBJ whole genome shotgun (WGS) entry which is preliminary data.</text>
</comment>
<organism evidence="3 4">
    <name type="scientific">Macrolepiota fuliginosa MF-IS2</name>
    <dbReference type="NCBI Taxonomy" id="1400762"/>
    <lineage>
        <taxon>Eukaryota</taxon>
        <taxon>Fungi</taxon>
        <taxon>Dikarya</taxon>
        <taxon>Basidiomycota</taxon>
        <taxon>Agaricomycotina</taxon>
        <taxon>Agaricomycetes</taxon>
        <taxon>Agaricomycetidae</taxon>
        <taxon>Agaricales</taxon>
        <taxon>Agaricineae</taxon>
        <taxon>Agaricaceae</taxon>
        <taxon>Macrolepiota</taxon>
    </lineage>
</organism>
<proteinExistence type="predicted"/>
<dbReference type="PANTHER" id="PTHR10039">
    <property type="entry name" value="AMELOGENIN"/>
    <property type="match status" value="1"/>
</dbReference>
<dbReference type="Proteomes" id="UP000807342">
    <property type="component" value="Unassembled WGS sequence"/>
</dbReference>
<dbReference type="AlphaFoldDB" id="A0A9P5WXB0"/>
<keyword evidence="4" id="KW-1185">Reference proteome</keyword>
<feature type="domain" description="Nephrocystin 3-like N-terminal" evidence="2">
    <location>
        <begin position="6"/>
        <end position="114"/>
    </location>
</feature>
<evidence type="ECO:0000259" key="2">
    <source>
        <dbReference type="Pfam" id="PF24883"/>
    </source>
</evidence>
<accession>A0A9P5WXB0</accession>
<evidence type="ECO:0000256" key="1">
    <source>
        <dbReference type="ARBA" id="ARBA00022737"/>
    </source>
</evidence>
<name>A0A9P5WXB0_9AGAR</name>
<feature type="non-terminal residue" evidence="3">
    <location>
        <position position="1"/>
    </location>
</feature>
<keyword evidence="1" id="KW-0677">Repeat</keyword>
<dbReference type="Pfam" id="PF24883">
    <property type="entry name" value="NPHP3_N"/>
    <property type="match status" value="1"/>
</dbReference>
<feature type="non-terminal residue" evidence="3">
    <location>
        <position position="316"/>
    </location>
</feature>
<evidence type="ECO:0000313" key="3">
    <source>
        <dbReference type="EMBL" id="KAF9439589.1"/>
    </source>
</evidence>
<gene>
    <name evidence="3" type="ORF">P691DRAFT_649316</name>
</gene>
<evidence type="ECO:0000313" key="4">
    <source>
        <dbReference type="Proteomes" id="UP000807342"/>
    </source>
</evidence>
<dbReference type="InterPro" id="IPR056884">
    <property type="entry name" value="NPHP3-like_N"/>
</dbReference>
<dbReference type="EMBL" id="MU153888">
    <property type="protein sequence ID" value="KAF9439589.1"/>
    <property type="molecule type" value="Genomic_DNA"/>
</dbReference>
<sequence>FFSYPNQRDDPQRLFTTISYQWASKHKPYAEILKSTIHADPTIVEKELPHQFHHLFVLPLQELEANGEDIPERVVIIDGLDECAGETAQRAIIQVIAASIRHNTTPFLWIFCSRLEPHLVATFKSRAISVATRQEELTVSRDIDKEIAKYLTDELSGIAEEHGLPRPWPRERDVGTLINLSSGLFIYASTVIRFISDRNSFGPEDQLRAILALATSVAGEPSEHPLSELDFFYLLIIQRIPSKLLQTVQWILLATTISGIAERGRWIIQLLDLSTSQFHTACRTLHAVMKVDQKHKQSKIVFYHASFMEFMQDSQR</sequence>
<dbReference type="PANTHER" id="PTHR10039:SF14">
    <property type="entry name" value="NACHT DOMAIN-CONTAINING PROTEIN"/>
    <property type="match status" value="1"/>
</dbReference>
<reference evidence="3" key="1">
    <citation type="submission" date="2020-11" db="EMBL/GenBank/DDBJ databases">
        <authorList>
            <consortium name="DOE Joint Genome Institute"/>
            <person name="Ahrendt S."/>
            <person name="Riley R."/>
            <person name="Andreopoulos W."/>
            <person name="Labutti K."/>
            <person name="Pangilinan J."/>
            <person name="Ruiz-Duenas F.J."/>
            <person name="Barrasa J.M."/>
            <person name="Sanchez-Garcia M."/>
            <person name="Camarero S."/>
            <person name="Miyauchi S."/>
            <person name="Serrano A."/>
            <person name="Linde D."/>
            <person name="Babiker R."/>
            <person name="Drula E."/>
            <person name="Ayuso-Fernandez I."/>
            <person name="Pacheco R."/>
            <person name="Padilla G."/>
            <person name="Ferreira P."/>
            <person name="Barriuso J."/>
            <person name="Kellner H."/>
            <person name="Castanera R."/>
            <person name="Alfaro M."/>
            <person name="Ramirez L."/>
            <person name="Pisabarro A.G."/>
            <person name="Kuo A."/>
            <person name="Tritt A."/>
            <person name="Lipzen A."/>
            <person name="He G."/>
            <person name="Yan M."/>
            <person name="Ng V."/>
            <person name="Cullen D."/>
            <person name="Martin F."/>
            <person name="Rosso M.-N."/>
            <person name="Henrissat B."/>
            <person name="Hibbett D."/>
            <person name="Martinez A.T."/>
            <person name="Grigoriev I.V."/>
        </authorList>
    </citation>
    <scope>NUCLEOTIDE SEQUENCE</scope>
    <source>
        <strain evidence="3">MF-IS2</strain>
    </source>
</reference>
<protein>
    <recommendedName>
        <fullName evidence="2">Nephrocystin 3-like N-terminal domain-containing protein</fullName>
    </recommendedName>
</protein>